<reference evidence="2" key="1">
    <citation type="submission" date="2014-11" db="EMBL/GenBank/DDBJ databases">
        <authorList>
            <person name="Amaro Gonzalez C."/>
        </authorList>
    </citation>
    <scope>NUCLEOTIDE SEQUENCE</scope>
</reference>
<reference evidence="2" key="2">
    <citation type="journal article" date="2015" name="Fish Shellfish Immunol.">
        <title>Early steps in the European eel (Anguilla anguilla)-Vibrio vulnificus interaction in the gills: Role of the RtxA13 toxin.</title>
        <authorList>
            <person name="Callol A."/>
            <person name="Pajuelo D."/>
            <person name="Ebbesson L."/>
            <person name="Teles M."/>
            <person name="MacKenzie S."/>
            <person name="Amaro C."/>
        </authorList>
    </citation>
    <scope>NUCLEOTIDE SEQUENCE</scope>
</reference>
<evidence type="ECO:0000256" key="1">
    <source>
        <dbReference type="SAM" id="Phobius"/>
    </source>
</evidence>
<proteinExistence type="predicted"/>
<keyword evidence="1" id="KW-0472">Membrane</keyword>
<evidence type="ECO:0000313" key="2">
    <source>
        <dbReference type="EMBL" id="JAH05228.1"/>
    </source>
</evidence>
<keyword evidence="1" id="KW-0812">Transmembrane</keyword>
<name>A0A0E9PN39_ANGAN</name>
<dbReference type="EMBL" id="GBXM01103349">
    <property type="protein sequence ID" value="JAH05228.1"/>
    <property type="molecule type" value="Transcribed_RNA"/>
</dbReference>
<dbReference type="AlphaFoldDB" id="A0A0E9PN39"/>
<keyword evidence="1" id="KW-1133">Transmembrane helix</keyword>
<feature type="transmembrane region" description="Helical" evidence="1">
    <location>
        <begin position="12"/>
        <end position="31"/>
    </location>
</feature>
<protein>
    <submittedName>
        <fullName evidence="2">Uncharacterized protein</fullName>
    </submittedName>
</protein>
<organism evidence="2">
    <name type="scientific">Anguilla anguilla</name>
    <name type="common">European freshwater eel</name>
    <name type="synonym">Muraena anguilla</name>
    <dbReference type="NCBI Taxonomy" id="7936"/>
    <lineage>
        <taxon>Eukaryota</taxon>
        <taxon>Metazoa</taxon>
        <taxon>Chordata</taxon>
        <taxon>Craniata</taxon>
        <taxon>Vertebrata</taxon>
        <taxon>Euteleostomi</taxon>
        <taxon>Actinopterygii</taxon>
        <taxon>Neopterygii</taxon>
        <taxon>Teleostei</taxon>
        <taxon>Anguilliformes</taxon>
        <taxon>Anguillidae</taxon>
        <taxon>Anguilla</taxon>
    </lineage>
</organism>
<accession>A0A0E9PN39</accession>
<sequence>MCSFEACVFIKSGFWLFALTVCVCVCVCMSCKHPWFFYMYVCVHVLCVFL</sequence>